<organism evidence="1 2">
    <name type="scientific">Pseudorhodoplanes sinuspersici</name>
    <dbReference type="NCBI Taxonomy" id="1235591"/>
    <lineage>
        <taxon>Bacteria</taxon>
        <taxon>Pseudomonadati</taxon>
        <taxon>Pseudomonadota</taxon>
        <taxon>Alphaproteobacteria</taxon>
        <taxon>Hyphomicrobiales</taxon>
        <taxon>Pseudorhodoplanes</taxon>
    </lineage>
</organism>
<dbReference type="PANTHER" id="PTHR36505">
    <property type="entry name" value="BLR1072 PROTEIN"/>
    <property type="match status" value="1"/>
</dbReference>
<dbReference type="AlphaFoldDB" id="A0A1W6ZXZ2"/>
<dbReference type="STRING" id="1235591.CAK95_26570"/>
<protein>
    <submittedName>
        <fullName evidence="1">Photosystem reaction center subunit H</fullName>
    </submittedName>
</protein>
<dbReference type="InterPro" id="IPR027275">
    <property type="entry name" value="PRC-brl_dom"/>
</dbReference>
<dbReference type="InterPro" id="IPR011033">
    <property type="entry name" value="PRC_barrel-like_sf"/>
</dbReference>
<dbReference type="KEGG" id="psin:CAK95_26570"/>
<reference evidence="1 2" key="1">
    <citation type="submission" date="2017-05" db="EMBL/GenBank/DDBJ databases">
        <title>Full genome sequence of Pseudorhodoplanes sinuspersici.</title>
        <authorList>
            <person name="Dastgheib S.M.M."/>
            <person name="Shavandi M."/>
            <person name="Tirandaz H."/>
        </authorList>
    </citation>
    <scope>NUCLEOTIDE SEQUENCE [LARGE SCALE GENOMIC DNA]</scope>
    <source>
        <strain evidence="1 2">RIPI110</strain>
    </source>
</reference>
<dbReference type="EMBL" id="CP021112">
    <property type="protein sequence ID" value="ARQ02267.1"/>
    <property type="molecule type" value="Genomic_DNA"/>
</dbReference>
<dbReference type="RefSeq" id="WP_086090698.1">
    <property type="nucleotide sequence ID" value="NZ_CP021112.1"/>
</dbReference>
<dbReference type="Gene3D" id="2.30.30.240">
    <property type="entry name" value="PRC-barrel domain"/>
    <property type="match status" value="1"/>
</dbReference>
<evidence type="ECO:0000313" key="2">
    <source>
        <dbReference type="Proteomes" id="UP000194137"/>
    </source>
</evidence>
<dbReference type="SUPFAM" id="SSF50346">
    <property type="entry name" value="PRC-barrel domain"/>
    <property type="match status" value="1"/>
</dbReference>
<sequence>MRALLGAALICTFAVPTILAVPSMAQQPAPTAPTAQTPSQQAAPVPASGQWRASKVIGVDVYNPQNEKLGEINELIIDQSGRVAGAVIGVGGFLGIGEHDIMVPMDRLRFSNEAGKTTTGAAGSDSKQWYPDRAVMNATKDQLRDMKAFKY</sequence>
<dbReference type="Proteomes" id="UP000194137">
    <property type="component" value="Chromosome"/>
</dbReference>
<accession>A0A1W6ZXZ2</accession>
<proteinExistence type="predicted"/>
<evidence type="ECO:0000313" key="1">
    <source>
        <dbReference type="EMBL" id="ARQ02267.1"/>
    </source>
</evidence>
<gene>
    <name evidence="1" type="ORF">CAK95_26570</name>
</gene>
<keyword evidence="2" id="KW-1185">Reference proteome</keyword>
<name>A0A1W6ZXZ2_9HYPH</name>
<dbReference type="Pfam" id="PF05239">
    <property type="entry name" value="PRC"/>
    <property type="match status" value="1"/>
</dbReference>
<dbReference type="PANTHER" id="PTHR36505:SF1">
    <property type="entry name" value="BLR1072 PROTEIN"/>
    <property type="match status" value="1"/>
</dbReference>
<dbReference type="OrthoDB" id="7818259at2"/>